<dbReference type="InterPro" id="IPR003785">
    <property type="entry name" value="Creatininase/forma_Hydrolase"/>
</dbReference>
<evidence type="ECO:0000256" key="3">
    <source>
        <dbReference type="ARBA" id="ARBA00022801"/>
    </source>
</evidence>
<dbReference type="Gene3D" id="3.40.50.10310">
    <property type="entry name" value="Creatininase"/>
    <property type="match status" value="1"/>
</dbReference>
<evidence type="ECO:0000256" key="5">
    <source>
        <dbReference type="ARBA" id="ARBA00024029"/>
    </source>
</evidence>
<comment type="similarity">
    <text evidence="5">Belongs to the creatininase superfamily.</text>
</comment>
<name>A0ABU2AYC6_9MICC</name>
<dbReference type="InterPro" id="IPR024087">
    <property type="entry name" value="Creatininase-like_sf"/>
</dbReference>
<dbReference type="GO" id="GO:0047789">
    <property type="term" value="F:creatininase activity"/>
    <property type="evidence" value="ECO:0007669"/>
    <property type="project" value="UniProtKB-EC"/>
</dbReference>
<dbReference type="SUPFAM" id="SSF102215">
    <property type="entry name" value="Creatininase"/>
    <property type="match status" value="1"/>
</dbReference>
<organism evidence="6 7">
    <name type="scientific">Enteractinococcus fodinae</name>
    <dbReference type="NCBI Taxonomy" id="684663"/>
    <lineage>
        <taxon>Bacteria</taxon>
        <taxon>Bacillati</taxon>
        <taxon>Actinomycetota</taxon>
        <taxon>Actinomycetes</taxon>
        <taxon>Micrococcales</taxon>
        <taxon>Micrococcaceae</taxon>
    </lineage>
</organism>
<comment type="cofactor">
    <cofactor evidence="1">
        <name>Zn(2+)</name>
        <dbReference type="ChEBI" id="CHEBI:29105"/>
    </cofactor>
</comment>
<evidence type="ECO:0000256" key="4">
    <source>
        <dbReference type="ARBA" id="ARBA00022833"/>
    </source>
</evidence>
<keyword evidence="2" id="KW-0479">Metal-binding</keyword>
<sequence>MSSVFLEDLDADTYAAYLRQSTSTVIIPTGATEQHGPHMPIGVDAMLSSDIAAAVAQQTGALVAPVFAYGYKSQPRSGGGDHRIGTTSLSAATLIGLVEDVASSFLAQGFKNVVVLNGHYENYQFVYEGLDKAVKQAHTAGNAGRAMLMSYWDFVDDQTLEAVFPDGFLGWDIEHGGVLETSLMLLLHPEKVDMDRVVDHPPAQLTSYDVFPEDPTRTPASGCLSSATGATAAKGQLLLDAVTRAVSDALISELHLPLPVASRKAN</sequence>
<evidence type="ECO:0000256" key="2">
    <source>
        <dbReference type="ARBA" id="ARBA00022723"/>
    </source>
</evidence>
<evidence type="ECO:0000256" key="1">
    <source>
        <dbReference type="ARBA" id="ARBA00001947"/>
    </source>
</evidence>
<keyword evidence="4" id="KW-0862">Zinc</keyword>
<dbReference type="EC" id="3.5.2.10" evidence="6"/>
<dbReference type="RefSeq" id="WP_310171279.1">
    <property type="nucleotide sequence ID" value="NZ_BAABHE010000002.1"/>
</dbReference>
<proteinExistence type="inferred from homology"/>
<dbReference type="EMBL" id="JAVDYJ010000001">
    <property type="protein sequence ID" value="MDR7346364.1"/>
    <property type="molecule type" value="Genomic_DNA"/>
</dbReference>
<reference evidence="6 7" key="1">
    <citation type="submission" date="2023-07" db="EMBL/GenBank/DDBJ databases">
        <title>Sequencing the genomes of 1000 actinobacteria strains.</title>
        <authorList>
            <person name="Klenk H.-P."/>
        </authorList>
    </citation>
    <scope>NUCLEOTIDE SEQUENCE [LARGE SCALE GENOMIC DNA]</scope>
    <source>
        <strain evidence="6 7">DSM 22966</strain>
    </source>
</reference>
<evidence type="ECO:0000313" key="7">
    <source>
        <dbReference type="Proteomes" id="UP001183794"/>
    </source>
</evidence>
<dbReference type="InterPro" id="IPR031034">
    <property type="entry name" value="Creatininase"/>
</dbReference>
<comment type="caution">
    <text evidence="6">The sequence shown here is derived from an EMBL/GenBank/DDBJ whole genome shotgun (WGS) entry which is preliminary data.</text>
</comment>
<gene>
    <name evidence="6" type="ORF">J2S62_000621</name>
</gene>
<protein>
    <submittedName>
        <fullName evidence="6">Creatinine amidohydrolase</fullName>
        <ecNumber evidence="6">3.5.2.10</ecNumber>
    </submittedName>
</protein>
<dbReference type="PANTHER" id="PTHR35005">
    <property type="entry name" value="3-DEHYDRO-SCYLLO-INOSOSE HYDROLASE"/>
    <property type="match status" value="1"/>
</dbReference>
<dbReference type="NCBIfam" id="TIGR04448">
    <property type="entry name" value="creatininase"/>
    <property type="match status" value="1"/>
</dbReference>
<keyword evidence="3 6" id="KW-0378">Hydrolase</keyword>
<accession>A0ABU2AYC6</accession>
<evidence type="ECO:0000313" key="6">
    <source>
        <dbReference type="EMBL" id="MDR7346364.1"/>
    </source>
</evidence>
<dbReference type="PANTHER" id="PTHR35005:SF1">
    <property type="entry name" value="2-AMINO-5-FORMYLAMINO-6-RIBOSYLAMINOPYRIMIDIN-4(3H)-ONE 5'-MONOPHOSPHATE DEFORMYLASE"/>
    <property type="match status" value="1"/>
</dbReference>
<keyword evidence="7" id="KW-1185">Reference proteome</keyword>
<dbReference type="Pfam" id="PF02633">
    <property type="entry name" value="Creatininase"/>
    <property type="match status" value="1"/>
</dbReference>
<dbReference type="Proteomes" id="UP001183794">
    <property type="component" value="Unassembled WGS sequence"/>
</dbReference>